<evidence type="ECO:0000313" key="2">
    <source>
        <dbReference type="Proteomes" id="UP001151760"/>
    </source>
</evidence>
<evidence type="ECO:0000313" key="1">
    <source>
        <dbReference type="EMBL" id="GJT57745.1"/>
    </source>
</evidence>
<gene>
    <name evidence="1" type="ORF">Tco_0992799</name>
</gene>
<protein>
    <submittedName>
        <fullName evidence="1">Uncharacterized protein</fullName>
    </submittedName>
</protein>
<reference evidence="1" key="2">
    <citation type="submission" date="2022-01" db="EMBL/GenBank/DDBJ databases">
        <authorList>
            <person name="Yamashiro T."/>
            <person name="Shiraishi A."/>
            <person name="Satake H."/>
            <person name="Nakayama K."/>
        </authorList>
    </citation>
    <scope>NUCLEOTIDE SEQUENCE</scope>
</reference>
<organism evidence="1 2">
    <name type="scientific">Tanacetum coccineum</name>
    <dbReference type="NCBI Taxonomy" id="301880"/>
    <lineage>
        <taxon>Eukaryota</taxon>
        <taxon>Viridiplantae</taxon>
        <taxon>Streptophyta</taxon>
        <taxon>Embryophyta</taxon>
        <taxon>Tracheophyta</taxon>
        <taxon>Spermatophyta</taxon>
        <taxon>Magnoliopsida</taxon>
        <taxon>eudicotyledons</taxon>
        <taxon>Gunneridae</taxon>
        <taxon>Pentapetalae</taxon>
        <taxon>asterids</taxon>
        <taxon>campanulids</taxon>
        <taxon>Asterales</taxon>
        <taxon>Asteraceae</taxon>
        <taxon>Asteroideae</taxon>
        <taxon>Anthemideae</taxon>
        <taxon>Anthemidinae</taxon>
        <taxon>Tanacetum</taxon>
    </lineage>
</organism>
<keyword evidence="2" id="KW-1185">Reference proteome</keyword>
<accession>A0ABQ5F3C5</accession>
<sequence>MEANENDDPDDIAEIFKIECNLFDFETPLCKAFNEFNYLLKIDTDLFTFDIQGIKTYEEYELNNNMTGDLEEPWSDNGDHKWYDELTDGKLKEEALMHKAKIEESWGMQLPEDYGSDNAGNIQDTMKEYHNPSTCKIRRFGMMKYSFDADDYQNRRDLPRDIPLDSVEVLRRSDTYAGNPIKEILPNLNLPDHRSVLTELEGWSRPAGPIRSVGASLDSIIRALSTGMSGDFSRLHLGFEK</sequence>
<comment type="caution">
    <text evidence="1">The sequence shown here is derived from an EMBL/GenBank/DDBJ whole genome shotgun (WGS) entry which is preliminary data.</text>
</comment>
<name>A0ABQ5F3C5_9ASTR</name>
<reference evidence="1" key="1">
    <citation type="journal article" date="2022" name="Int. J. Mol. Sci.">
        <title>Draft Genome of Tanacetum Coccineum: Genomic Comparison of Closely Related Tanacetum-Family Plants.</title>
        <authorList>
            <person name="Yamashiro T."/>
            <person name="Shiraishi A."/>
            <person name="Nakayama K."/>
            <person name="Satake H."/>
        </authorList>
    </citation>
    <scope>NUCLEOTIDE SEQUENCE</scope>
</reference>
<dbReference type="Proteomes" id="UP001151760">
    <property type="component" value="Unassembled WGS sequence"/>
</dbReference>
<dbReference type="EMBL" id="BQNB010016958">
    <property type="protein sequence ID" value="GJT57745.1"/>
    <property type="molecule type" value="Genomic_DNA"/>
</dbReference>
<proteinExistence type="predicted"/>